<accession>A0A3L6L067</accession>
<keyword evidence="1" id="KW-0812">Transmembrane</keyword>
<dbReference type="EMBL" id="QSBY01000010">
    <property type="protein sequence ID" value="RHW69448.1"/>
    <property type="molecule type" value="Genomic_DNA"/>
</dbReference>
<organism evidence="2 3">
    <name type="scientific">Trypanosoma brucei equiperdum</name>
    <dbReference type="NCBI Taxonomy" id="630700"/>
    <lineage>
        <taxon>Eukaryota</taxon>
        <taxon>Discoba</taxon>
        <taxon>Euglenozoa</taxon>
        <taxon>Kinetoplastea</taxon>
        <taxon>Metakinetoplastina</taxon>
        <taxon>Trypanosomatida</taxon>
        <taxon>Trypanosomatidae</taxon>
        <taxon>Trypanosoma</taxon>
    </lineage>
</organism>
<dbReference type="AlphaFoldDB" id="A0A3L6L067"/>
<sequence length="185" mass="20010">MYETGRVATRGKRQREERRRVPLLWVSVPSCVIMVSLRCDFLNIPVGGCDSDMALRDCCSAALLGSFIPSAFALGAIRGNRRRVSGTSVSFKCGFLPPPPNFLAECPSQVPCQPSIPEKVLGKHRISAAPRPSFLSLLRCGPSVFSPKTTFTMSAHVTAKAGPLRGSPQCIGCRSTLFPTSPLMR</sequence>
<evidence type="ECO:0000313" key="2">
    <source>
        <dbReference type="EMBL" id="RHW69448.1"/>
    </source>
</evidence>
<feature type="transmembrane region" description="Helical" evidence="1">
    <location>
        <begin position="21"/>
        <end position="38"/>
    </location>
</feature>
<proteinExistence type="predicted"/>
<reference evidence="2 3" key="1">
    <citation type="submission" date="2018-09" db="EMBL/GenBank/DDBJ databases">
        <title>whole genome sequence of T. equiperdum IVM-t1 strain.</title>
        <authorList>
            <person name="Suganuma K."/>
        </authorList>
    </citation>
    <scope>NUCLEOTIDE SEQUENCE [LARGE SCALE GENOMIC DNA]</scope>
    <source>
        <strain evidence="2 3">IVM-t1</strain>
    </source>
</reference>
<keyword evidence="1" id="KW-0472">Membrane</keyword>
<evidence type="ECO:0000313" key="3">
    <source>
        <dbReference type="Proteomes" id="UP000266743"/>
    </source>
</evidence>
<gene>
    <name evidence="2" type="ORF">DPX39_100015100</name>
</gene>
<feature type="transmembrane region" description="Helical" evidence="1">
    <location>
        <begin position="53"/>
        <end position="77"/>
    </location>
</feature>
<name>A0A3L6L067_9TRYP</name>
<dbReference type="Proteomes" id="UP000266743">
    <property type="component" value="Chromosome 10"/>
</dbReference>
<evidence type="ECO:0000256" key="1">
    <source>
        <dbReference type="SAM" id="Phobius"/>
    </source>
</evidence>
<comment type="caution">
    <text evidence="2">The sequence shown here is derived from an EMBL/GenBank/DDBJ whole genome shotgun (WGS) entry which is preliminary data.</text>
</comment>
<protein>
    <submittedName>
        <fullName evidence="2">Uncharacterized protein</fullName>
    </submittedName>
</protein>
<keyword evidence="1" id="KW-1133">Transmembrane helix</keyword>